<gene>
    <name evidence="1" type="ORF">GMOD_00006185</name>
</gene>
<reference evidence="1 2" key="1">
    <citation type="journal article" date="2014" name="PLoS ONE">
        <title>De novo Genome Assembly of the Fungal Plant Pathogen Pyrenophora semeniperda.</title>
        <authorList>
            <person name="Soliai M.M."/>
            <person name="Meyer S.E."/>
            <person name="Udall J.A."/>
            <person name="Elzinga D.E."/>
            <person name="Hermansen R.A."/>
            <person name="Bodily P.M."/>
            <person name="Hart A.A."/>
            <person name="Coleman C.E."/>
        </authorList>
    </citation>
    <scope>NUCLEOTIDE SEQUENCE [LARGE SCALE GENOMIC DNA]</scope>
    <source>
        <strain evidence="1 2">CCB06</strain>
        <tissue evidence="1">Mycelium</tissue>
    </source>
</reference>
<evidence type="ECO:0000313" key="2">
    <source>
        <dbReference type="Proteomes" id="UP000265663"/>
    </source>
</evidence>
<organism evidence="1 2">
    <name type="scientific">Pyrenophora seminiperda CCB06</name>
    <dbReference type="NCBI Taxonomy" id="1302712"/>
    <lineage>
        <taxon>Eukaryota</taxon>
        <taxon>Fungi</taxon>
        <taxon>Dikarya</taxon>
        <taxon>Ascomycota</taxon>
        <taxon>Pezizomycotina</taxon>
        <taxon>Dothideomycetes</taxon>
        <taxon>Pleosporomycetidae</taxon>
        <taxon>Pleosporales</taxon>
        <taxon>Pleosporineae</taxon>
        <taxon>Pleosporaceae</taxon>
        <taxon>Pyrenophora</taxon>
    </lineage>
</organism>
<dbReference type="AlphaFoldDB" id="A0A3M7M4F7"/>
<evidence type="ECO:0000313" key="1">
    <source>
        <dbReference type="EMBL" id="RMZ69391.1"/>
    </source>
</evidence>
<dbReference type="Proteomes" id="UP000265663">
    <property type="component" value="Unassembled WGS sequence"/>
</dbReference>
<name>A0A3M7M4F7_9PLEO</name>
<accession>A0A3M7M4F7</accession>
<keyword evidence="2" id="KW-1185">Reference proteome</keyword>
<protein>
    <submittedName>
        <fullName evidence="1">Uncharacterized protein</fullName>
    </submittedName>
</protein>
<dbReference type="EMBL" id="KE747818">
    <property type="protein sequence ID" value="RMZ69391.1"/>
    <property type="molecule type" value="Genomic_DNA"/>
</dbReference>
<proteinExistence type="predicted"/>
<sequence>MSSHCRELYDRIPCSTINSMAVSYESLRAADAAVTNWAETQRVGLLTRSNRGGTQLNPQKLGYH</sequence>